<evidence type="ECO:0000313" key="2">
    <source>
        <dbReference type="EMBL" id="MHO07056.1"/>
    </source>
</evidence>
<feature type="region of interest" description="Disordered" evidence="1">
    <location>
        <begin position="37"/>
        <end position="63"/>
    </location>
</feature>
<dbReference type="EMBL" id="RNRV01000068">
    <property type="protein sequence ID" value="MHO07056.1"/>
    <property type="molecule type" value="Genomic_DNA"/>
</dbReference>
<name>A0A3L0W4X8_ECOLX</name>
<accession>A0A3L0W4X8</accession>
<organism evidence="2">
    <name type="scientific">Escherichia coli</name>
    <dbReference type="NCBI Taxonomy" id="562"/>
    <lineage>
        <taxon>Bacteria</taxon>
        <taxon>Pseudomonadati</taxon>
        <taxon>Pseudomonadota</taxon>
        <taxon>Gammaproteobacteria</taxon>
        <taxon>Enterobacterales</taxon>
        <taxon>Enterobacteriaceae</taxon>
        <taxon>Escherichia</taxon>
    </lineage>
</organism>
<reference evidence="2" key="1">
    <citation type="submission" date="2018-10" db="EMBL/GenBank/DDBJ databases">
        <authorList>
            <consortium name="NARMS: The National Antimicrobial Resistance Monitoring System"/>
        </authorList>
    </citation>
    <scope>NUCLEOTIDE SEQUENCE [LARGE SCALE GENOMIC DNA]</scope>
    <source>
        <strain evidence="2">CVM N17EC0388</strain>
    </source>
</reference>
<dbReference type="AlphaFoldDB" id="A0A3L0W4X8"/>
<evidence type="ECO:0000256" key="1">
    <source>
        <dbReference type="SAM" id="MobiDB-lite"/>
    </source>
</evidence>
<proteinExistence type="predicted"/>
<comment type="caution">
    <text evidence="2">The sequence shown here is derived from an EMBL/GenBank/DDBJ whole genome shotgun (WGS) entry which is preliminary data.</text>
</comment>
<sequence length="110" mass="11989">MAFDGPYSPGWSHPMSCKALLLPLLLGSLFVRASDMQPPLPDRPGAHMPPPSVLYQASKQSKDPQATAQELFKNIPAAETDKRYEVVISVRELPPQAIRAQPTTAPLKGQ</sequence>
<gene>
    <name evidence="2" type="ORF">D9F05_22425</name>
</gene>
<feature type="compositionally biased region" description="Pro residues" evidence="1">
    <location>
        <begin position="38"/>
        <end position="52"/>
    </location>
</feature>
<protein>
    <submittedName>
        <fullName evidence="2">Uncharacterized protein</fullName>
    </submittedName>
</protein>